<dbReference type="OrthoDB" id="10658687at2759"/>
<evidence type="ECO:0000313" key="2">
    <source>
        <dbReference type="Proteomes" id="UP001150538"/>
    </source>
</evidence>
<dbReference type="EMBL" id="JANBPU010000075">
    <property type="protein sequence ID" value="KAJ1917308.1"/>
    <property type="molecule type" value="Genomic_DNA"/>
</dbReference>
<organism evidence="1 2">
    <name type="scientific">Mycoemilia scoparia</name>
    <dbReference type="NCBI Taxonomy" id="417184"/>
    <lineage>
        <taxon>Eukaryota</taxon>
        <taxon>Fungi</taxon>
        <taxon>Fungi incertae sedis</taxon>
        <taxon>Zoopagomycota</taxon>
        <taxon>Kickxellomycotina</taxon>
        <taxon>Kickxellomycetes</taxon>
        <taxon>Kickxellales</taxon>
        <taxon>Kickxellaceae</taxon>
        <taxon>Mycoemilia</taxon>
    </lineage>
</organism>
<comment type="caution">
    <text evidence="1">The sequence shown here is derived from an EMBL/GenBank/DDBJ whole genome shotgun (WGS) entry which is preliminary data.</text>
</comment>
<name>A0A9W8A1Q6_9FUNG</name>
<sequence>MCVLPSMVSHSVGMAPTNFTVTGDFSCSDTSIDSGAYMRPRSQTVPELYANDATNTMQRAEPGHSQAFGGSAHNNMVSNPQLQHYPSDQSLSRKWAPKRALEDYTDQESNGLHESTLIQPGNPRYPFSTNSCDGQQLPPLQQQNVSDCQVDSLCGFSMSLPCSKRQKVAFGTQTHS</sequence>
<reference evidence="1" key="1">
    <citation type="submission" date="2022-07" db="EMBL/GenBank/DDBJ databases">
        <title>Phylogenomic reconstructions and comparative analyses of Kickxellomycotina fungi.</title>
        <authorList>
            <person name="Reynolds N.K."/>
            <person name="Stajich J.E."/>
            <person name="Barry K."/>
            <person name="Grigoriev I.V."/>
            <person name="Crous P."/>
            <person name="Smith M.E."/>
        </authorList>
    </citation>
    <scope>NUCLEOTIDE SEQUENCE</scope>
    <source>
        <strain evidence="1">NBRC 100468</strain>
    </source>
</reference>
<accession>A0A9W8A1Q6</accession>
<keyword evidence="2" id="KW-1185">Reference proteome</keyword>
<protein>
    <submittedName>
        <fullName evidence="1">Uncharacterized protein</fullName>
    </submittedName>
</protein>
<evidence type="ECO:0000313" key="1">
    <source>
        <dbReference type="EMBL" id="KAJ1917308.1"/>
    </source>
</evidence>
<proteinExistence type="predicted"/>
<dbReference type="Proteomes" id="UP001150538">
    <property type="component" value="Unassembled WGS sequence"/>
</dbReference>
<gene>
    <name evidence="1" type="ORF">H4219_003267</name>
</gene>
<dbReference type="AlphaFoldDB" id="A0A9W8A1Q6"/>